<evidence type="ECO:0000313" key="4">
    <source>
        <dbReference type="EMBL" id="KAH7324801.1"/>
    </source>
</evidence>
<dbReference type="InterPro" id="IPR036864">
    <property type="entry name" value="Zn2-C6_fun-type_DNA-bd_sf"/>
</dbReference>
<comment type="caution">
    <text evidence="4">The sequence shown here is derived from an EMBL/GenBank/DDBJ whole genome shotgun (WGS) entry which is preliminary data.</text>
</comment>
<proteinExistence type="predicted"/>
<protein>
    <submittedName>
        <fullName evidence="4">Fungal-specific transcription factor domain-containing protein</fullName>
    </submittedName>
</protein>
<accession>A0A8K0T1C0</accession>
<organism evidence="4 5">
    <name type="scientific">Stachybotrys elegans</name>
    <dbReference type="NCBI Taxonomy" id="80388"/>
    <lineage>
        <taxon>Eukaryota</taxon>
        <taxon>Fungi</taxon>
        <taxon>Dikarya</taxon>
        <taxon>Ascomycota</taxon>
        <taxon>Pezizomycotina</taxon>
        <taxon>Sordariomycetes</taxon>
        <taxon>Hypocreomycetidae</taxon>
        <taxon>Hypocreales</taxon>
        <taxon>Stachybotryaceae</taxon>
        <taxon>Stachybotrys</taxon>
    </lineage>
</organism>
<evidence type="ECO:0000256" key="2">
    <source>
        <dbReference type="ARBA" id="ARBA00023242"/>
    </source>
</evidence>
<keyword evidence="2" id="KW-0539">Nucleus</keyword>
<dbReference type="Pfam" id="PF11951">
    <property type="entry name" value="Fungal_trans_2"/>
    <property type="match status" value="1"/>
</dbReference>
<feature type="domain" description="Zn(2)-C6 fungal-type" evidence="3">
    <location>
        <begin position="11"/>
        <end position="39"/>
    </location>
</feature>
<dbReference type="PANTHER" id="PTHR37534:SF46">
    <property type="entry name" value="ZN(II)2CYS6 TRANSCRIPTION FACTOR (EUROFUNG)"/>
    <property type="match status" value="1"/>
</dbReference>
<dbReference type="Pfam" id="PF00172">
    <property type="entry name" value="Zn_clus"/>
    <property type="match status" value="1"/>
</dbReference>
<evidence type="ECO:0000259" key="3">
    <source>
        <dbReference type="PROSITE" id="PS50048"/>
    </source>
</evidence>
<keyword evidence="5" id="KW-1185">Reference proteome</keyword>
<evidence type="ECO:0000313" key="5">
    <source>
        <dbReference type="Proteomes" id="UP000813444"/>
    </source>
</evidence>
<dbReference type="PRINTS" id="PR00755">
    <property type="entry name" value="AFLATOXINBRP"/>
</dbReference>
<dbReference type="Proteomes" id="UP000813444">
    <property type="component" value="Unassembled WGS sequence"/>
</dbReference>
<dbReference type="PANTHER" id="PTHR37534">
    <property type="entry name" value="TRANSCRIPTIONAL ACTIVATOR PROTEIN UGA3"/>
    <property type="match status" value="1"/>
</dbReference>
<gene>
    <name evidence="4" type="ORF">B0I35DRAFT_424989</name>
</gene>
<dbReference type="CDD" id="cd00067">
    <property type="entry name" value="GAL4"/>
    <property type="match status" value="1"/>
</dbReference>
<evidence type="ECO:0000256" key="1">
    <source>
        <dbReference type="ARBA" id="ARBA00004123"/>
    </source>
</evidence>
<dbReference type="PROSITE" id="PS50048">
    <property type="entry name" value="ZN2_CY6_FUNGAL_2"/>
    <property type="match status" value="1"/>
</dbReference>
<dbReference type="SUPFAM" id="SSF57701">
    <property type="entry name" value="Zn2/Cys6 DNA-binding domain"/>
    <property type="match status" value="1"/>
</dbReference>
<dbReference type="AlphaFoldDB" id="A0A8K0T1C0"/>
<sequence>MTQYFRRSRTGCLTCKSARIKCNEEKPFCGNCAERGLKCQGYSKRLKWIVQEVNACRPEALSHEGTTLLETHLVQQNPPHVTKGTRCLQKDGLTALPMADMLLNTQPDFVSTNDIALFDYWAKSLFQVSFPNPSQYSDYQQSTRSMALAKDSLLIWPLLASASVHLAMAGRIPEKEMLWRKQKAIHTVKHALACVSQKQSHIHSDRSAMRRSVSSMETMNMLVCASLHIIGTELVHGSDMDTILPLTRGAAYLVKERWASNPSSKDPFDIVVRQDIKLLGWHNLILCVPYPREPVLETQYWYHLFEEHAKEVSAVEPDAVFGFAAHITILTGECGGLVGSWYRQQITPEEFVERRGRLMQQISVACLNLPPPRLPSDQRNGDVYNTSIYAALSHALASQIYLARATEFQSNSPAIGFLVGQLEEAVQSVHLASPVVTIMLWPMWVLGCESEPASQRRWSVVSRLQEMLKKNGIMNIKTCLETLSDKIWSLQKDDSAKDHKWQYYGQSAWVRACFEERIQPVLV</sequence>
<comment type="subcellular location">
    <subcellularLocation>
        <location evidence="1">Nucleus</location>
    </subcellularLocation>
</comment>
<dbReference type="PROSITE" id="PS00463">
    <property type="entry name" value="ZN2_CY6_FUNGAL_1"/>
    <property type="match status" value="1"/>
</dbReference>
<name>A0A8K0T1C0_9HYPO</name>
<dbReference type="GO" id="GO:0008270">
    <property type="term" value="F:zinc ion binding"/>
    <property type="evidence" value="ECO:0007669"/>
    <property type="project" value="InterPro"/>
</dbReference>
<dbReference type="OrthoDB" id="3251668at2759"/>
<dbReference type="Gene3D" id="4.10.240.10">
    <property type="entry name" value="Zn(2)-C6 fungal-type DNA-binding domain"/>
    <property type="match status" value="1"/>
</dbReference>
<dbReference type="SMART" id="SM00066">
    <property type="entry name" value="GAL4"/>
    <property type="match status" value="1"/>
</dbReference>
<dbReference type="GO" id="GO:0000981">
    <property type="term" value="F:DNA-binding transcription factor activity, RNA polymerase II-specific"/>
    <property type="evidence" value="ECO:0007669"/>
    <property type="project" value="InterPro"/>
</dbReference>
<dbReference type="GO" id="GO:0005634">
    <property type="term" value="C:nucleus"/>
    <property type="evidence" value="ECO:0007669"/>
    <property type="project" value="UniProtKB-SubCell"/>
</dbReference>
<reference evidence="4" key="1">
    <citation type="journal article" date="2021" name="Nat. Commun.">
        <title>Genetic determinants of endophytism in the Arabidopsis root mycobiome.</title>
        <authorList>
            <person name="Mesny F."/>
            <person name="Miyauchi S."/>
            <person name="Thiergart T."/>
            <person name="Pickel B."/>
            <person name="Atanasova L."/>
            <person name="Karlsson M."/>
            <person name="Huettel B."/>
            <person name="Barry K.W."/>
            <person name="Haridas S."/>
            <person name="Chen C."/>
            <person name="Bauer D."/>
            <person name="Andreopoulos W."/>
            <person name="Pangilinan J."/>
            <person name="LaButti K."/>
            <person name="Riley R."/>
            <person name="Lipzen A."/>
            <person name="Clum A."/>
            <person name="Drula E."/>
            <person name="Henrissat B."/>
            <person name="Kohler A."/>
            <person name="Grigoriev I.V."/>
            <person name="Martin F.M."/>
            <person name="Hacquard S."/>
        </authorList>
    </citation>
    <scope>NUCLEOTIDE SEQUENCE</scope>
    <source>
        <strain evidence="4">MPI-CAGE-CH-0235</strain>
    </source>
</reference>
<dbReference type="EMBL" id="JAGPNK010000003">
    <property type="protein sequence ID" value="KAH7324801.1"/>
    <property type="molecule type" value="Genomic_DNA"/>
</dbReference>
<dbReference type="InterPro" id="IPR001138">
    <property type="entry name" value="Zn2Cys6_DnaBD"/>
</dbReference>
<dbReference type="InterPro" id="IPR021858">
    <property type="entry name" value="Fun_TF"/>
</dbReference>